<dbReference type="InterPro" id="IPR001387">
    <property type="entry name" value="Cro/C1-type_HTH"/>
</dbReference>
<dbReference type="GO" id="GO:0003677">
    <property type="term" value="F:DNA binding"/>
    <property type="evidence" value="ECO:0007669"/>
    <property type="project" value="InterPro"/>
</dbReference>
<sequence>MTTRGKDNRYKELADFLKTRRHSISPSQVGLPTNTNRRTPGLRREEVAQLSGVGLTWYTWLEQGRPIHVSVSIIESLSRALLLDNSERKHLYLLANQPFPSDLVGREDPIRPALIHVLDSQKLCPTFIIDLRWNIIKWNFAADLVYENLAQTNAGERNIVWMMFTDEIYKKLSFDWATNAKRLLANFRASCGEYIDDPWLISFIEDLKQRSPNFLEWWSLHEIDDSHEIYNKVNHPTVGKLEFEVNNFTVTDDPELRLIIHVPSPQTDTAAKMRLLLKSKRTFA</sequence>
<dbReference type="InterPro" id="IPR010982">
    <property type="entry name" value="Lambda_DNA-bd_dom_sf"/>
</dbReference>
<gene>
    <name evidence="2" type="ORF">SDC9_80520</name>
</gene>
<dbReference type="Gene3D" id="1.10.260.40">
    <property type="entry name" value="lambda repressor-like DNA-binding domains"/>
    <property type="match status" value="1"/>
</dbReference>
<dbReference type="AlphaFoldDB" id="A0A644Z073"/>
<dbReference type="Gene3D" id="3.30.450.180">
    <property type="match status" value="1"/>
</dbReference>
<dbReference type="PANTHER" id="PTHR35010">
    <property type="entry name" value="BLL4672 PROTEIN-RELATED"/>
    <property type="match status" value="1"/>
</dbReference>
<evidence type="ECO:0000313" key="2">
    <source>
        <dbReference type="EMBL" id="MPM33939.1"/>
    </source>
</evidence>
<organism evidence="2">
    <name type="scientific">bioreactor metagenome</name>
    <dbReference type="NCBI Taxonomy" id="1076179"/>
    <lineage>
        <taxon>unclassified sequences</taxon>
        <taxon>metagenomes</taxon>
        <taxon>ecological metagenomes</taxon>
    </lineage>
</organism>
<dbReference type="CDD" id="cd00093">
    <property type="entry name" value="HTH_XRE"/>
    <property type="match status" value="1"/>
</dbReference>
<evidence type="ECO:0000259" key="1">
    <source>
        <dbReference type="Pfam" id="PF17765"/>
    </source>
</evidence>
<dbReference type="InterPro" id="IPR041413">
    <property type="entry name" value="MLTR_LBD"/>
</dbReference>
<accession>A0A644Z073</accession>
<dbReference type="Pfam" id="PF17765">
    <property type="entry name" value="MLTR_LBD"/>
    <property type="match status" value="1"/>
</dbReference>
<protein>
    <recommendedName>
        <fullName evidence="1">MmyB-like transcription regulator ligand binding domain-containing protein</fullName>
    </recommendedName>
</protein>
<dbReference type="EMBL" id="VSSQ01006814">
    <property type="protein sequence ID" value="MPM33939.1"/>
    <property type="molecule type" value="Genomic_DNA"/>
</dbReference>
<reference evidence="2" key="1">
    <citation type="submission" date="2019-08" db="EMBL/GenBank/DDBJ databases">
        <authorList>
            <person name="Kucharzyk K."/>
            <person name="Murdoch R.W."/>
            <person name="Higgins S."/>
            <person name="Loffler F."/>
        </authorList>
    </citation>
    <scope>NUCLEOTIDE SEQUENCE</scope>
</reference>
<name>A0A644Z073_9ZZZZ</name>
<proteinExistence type="predicted"/>
<feature type="domain" description="MmyB-like transcription regulator ligand binding" evidence="1">
    <location>
        <begin position="110"/>
        <end position="276"/>
    </location>
</feature>
<comment type="caution">
    <text evidence="2">The sequence shown here is derived from an EMBL/GenBank/DDBJ whole genome shotgun (WGS) entry which is preliminary data.</text>
</comment>
<dbReference type="Pfam" id="PF13560">
    <property type="entry name" value="HTH_31"/>
    <property type="match status" value="1"/>
</dbReference>